<protein>
    <submittedName>
        <fullName evidence="2">F-box domain containing protein</fullName>
    </submittedName>
</protein>
<dbReference type="KEGG" id="vg:16607465"/>
<dbReference type="GeneID" id="16607465"/>
<name>S4VZ84_9VIRU</name>
<sequence>MTTPELCIDSLPTEIMCLVLTGTNQEREPFLPVKWLWAAATVCKRWRAIIDDGYPCKPETTFAFCFFDDRHWRNRRLRAVRASAASRLVAASGPDGVVRAIESLGIRASSRDLVTVMIAANTADALVWAQEHAPADTDWDRLLWVAAGTNADFSAAWLVTVCDRQARIDALLYAACLGNTRAVKMLIAEFQHSLDNTIEQVWARAARTVTVDTIALLVDMERAVDRSTQGQCPAPDNAWRRARRESGWLNHAAKHGKVAALDLCAKDDFGCNPAVLFRQAVANGRTAFCEALLRRHEELFGTSLWHGHGGLVPSHFESPRSIPWLLDRPWFEPTGYEATIMAKFAAHDLAWRDDPRVSGPVAARVIVALAHRWHGTIWSAVGGCFADVLNDCARRMDWCSARTFVLAFNADVDAGLVDPAHAGRVDLWDCARQALQHALTLARSTSEFNWRFVHRVEAYARSLDWLGVLGDVCMGSSALSAPDAPWTTPWQRQMFWNGVCTPIALPHDLFDDTLSMGQVTRTLLRARIQKLDRLGLIKDHA</sequence>
<reference evidence="2 3" key="1">
    <citation type="journal article" date="2013" name="Science">
        <title>Pandoraviruses: amoeba viruses with genomes up to 2.5 Mb reaching that of parasitic eukaryotes.</title>
        <authorList>
            <person name="Philippe N."/>
            <person name="Legendre M."/>
            <person name="Doutre G."/>
            <person name="Coute Y."/>
            <person name="Poirot O."/>
            <person name="Lescot M."/>
            <person name="Arslan D."/>
            <person name="Seltzer V."/>
            <person name="Bertaux L."/>
            <person name="Bruley C."/>
            <person name="Garin J."/>
            <person name="Claverie J.M."/>
            <person name="Abergel C."/>
        </authorList>
    </citation>
    <scope>NUCLEOTIDE SEQUENCE [LARGE SCALE GENOMIC DNA]</scope>
</reference>
<dbReference type="Gene3D" id="1.20.1280.50">
    <property type="match status" value="1"/>
</dbReference>
<dbReference type="EMBL" id="KC977571">
    <property type="protein sequence ID" value="AGO85678.1"/>
    <property type="molecule type" value="Genomic_DNA"/>
</dbReference>
<dbReference type="SUPFAM" id="SSF81383">
    <property type="entry name" value="F-box domain"/>
    <property type="match status" value="1"/>
</dbReference>
<evidence type="ECO:0000313" key="3">
    <source>
        <dbReference type="Proteomes" id="UP000204584"/>
    </source>
</evidence>
<gene>
    <name evidence="2" type="ORF">psal_cds_1304</name>
</gene>
<keyword evidence="3" id="KW-1185">Reference proteome</keyword>
<organism evidence="2 3">
    <name type="scientific">Pandoravirus salinus</name>
    <dbReference type="NCBI Taxonomy" id="1349410"/>
    <lineage>
        <taxon>Viruses</taxon>
        <taxon>Pandoravirus</taxon>
    </lineage>
</organism>
<evidence type="ECO:0000313" key="2">
    <source>
        <dbReference type="EMBL" id="AGO85678.1"/>
    </source>
</evidence>
<dbReference type="RefSeq" id="YP_008438757.1">
    <property type="nucleotide sequence ID" value="NC_022098.1"/>
</dbReference>
<feature type="domain" description="F-box" evidence="1">
    <location>
        <begin position="8"/>
        <end position="53"/>
    </location>
</feature>
<proteinExistence type="predicted"/>
<dbReference type="Proteomes" id="UP000204584">
    <property type="component" value="Segment"/>
</dbReference>
<evidence type="ECO:0000259" key="1">
    <source>
        <dbReference type="Pfam" id="PF12937"/>
    </source>
</evidence>
<dbReference type="InterPro" id="IPR036047">
    <property type="entry name" value="F-box-like_dom_sf"/>
</dbReference>
<dbReference type="Pfam" id="PF12937">
    <property type="entry name" value="F-box-like"/>
    <property type="match status" value="1"/>
</dbReference>
<dbReference type="InterPro" id="IPR001810">
    <property type="entry name" value="F-box_dom"/>
</dbReference>
<accession>S4VZ84</accession>